<feature type="compositionally biased region" description="Acidic residues" evidence="1">
    <location>
        <begin position="263"/>
        <end position="292"/>
    </location>
</feature>
<keyword evidence="4" id="KW-1185">Reference proteome</keyword>
<sequence>MADRTNSKGDGAPSKRRWIVGRSKDKDKDTTTASPSLPVPQEGRELSYDHPLNVFPPSSTSSSLFSPSAINIISPSPTTSTGAPPSRSSSTASLNSLASPSRPTTPKRGSFSSLLTKDELDQQASKIILNALERTNSAQTGSLKSPTNSESRASGSFSKRSLTSMMGGLSALSLTRSHDEKERGRSEKKDKDKASGRSSSFSGTQDDDGDASSVRARSQSPFRLRNRPRRDSSPAVEALSHSDVESDAEVSRIRPRNAFSLGGDDDSEAEGEMEDDGSDSDSEPWSEADDVDPITSRNTERNALIPADAVDVDTADVPDPLGEGVNVVIAPEPYFPSTLNATGSRNPRRRKSRPHDLLHLDTSRPVFQRDRCTITLTHGNPTGIAEQGSRRNKRYVLASDLSEESRYALEWSIGTVLRDGDELLIVTVVENETKVDPIIPNPSDRTAKLRSQQERQALAYILVRQATSLLQRTRLHVTIACQAWNAKNSRHMLLDIVDYVEPSMLIVGSRGLGNLKGILLGSTSHYLIQKCSVPVMVARRRLKRPPRRSAHLATHRARVSLAQAGIDRVAAKVDQDVAVMRDQIAHEDERRDEHMTTAQEQEQEDDDDVDTEVEGEAGPSHQLGRKVAG</sequence>
<dbReference type="Proteomes" id="UP000308730">
    <property type="component" value="Unassembled WGS sequence"/>
</dbReference>
<dbReference type="InterPro" id="IPR006016">
    <property type="entry name" value="UspA"/>
</dbReference>
<proteinExistence type="predicted"/>
<dbReference type="PANTHER" id="PTHR46100:SF4">
    <property type="entry name" value="USPA DOMAIN-CONTAINING PROTEIN"/>
    <property type="match status" value="1"/>
</dbReference>
<feature type="compositionally biased region" description="Basic and acidic residues" evidence="1">
    <location>
        <begin position="240"/>
        <end position="252"/>
    </location>
</feature>
<accession>A0A4S4MQE7</accession>
<comment type="caution">
    <text evidence="3">The sequence shown here is derived from an EMBL/GenBank/DDBJ whole genome shotgun (WGS) entry which is preliminary data.</text>
</comment>
<feature type="compositionally biased region" description="Basic and acidic residues" evidence="1">
    <location>
        <begin position="585"/>
        <end position="595"/>
    </location>
</feature>
<dbReference type="EMBL" id="SGPM01000262">
    <property type="protein sequence ID" value="THH27311.1"/>
    <property type="molecule type" value="Genomic_DNA"/>
</dbReference>
<dbReference type="OrthoDB" id="992776at2759"/>
<feature type="region of interest" description="Disordered" evidence="1">
    <location>
        <begin position="131"/>
        <end position="302"/>
    </location>
</feature>
<dbReference type="Pfam" id="PF00582">
    <property type="entry name" value="Usp"/>
    <property type="match status" value="1"/>
</dbReference>
<dbReference type="CDD" id="cd23659">
    <property type="entry name" value="USP_At3g01520-like"/>
    <property type="match status" value="1"/>
</dbReference>
<gene>
    <name evidence="3" type="ORF">EUX98_g6873</name>
</gene>
<evidence type="ECO:0000313" key="3">
    <source>
        <dbReference type="EMBL" id="THH27311.1"/>
    </source>
</evidence>
<name>A0A4S4MQE7_9APHY</name>
<dbReference type="SUPFAM" id="SSF52402">
    <property type="entry name" value="Adenine nucleotide alpha hydrolases-like"/>
    <property type="match status" value="1"/>
</dbReference>
<dbReference type="PANTHER" id="PTHR46100">
    <property type="entry name" value="IMP2'P"/>
    <property type="match status" value="1"/>
</dbReference>
<dbReference type="Gene3D" id="3.40.50.620">
    <property type="entry name" value="HUPs"/>
    <property type="match status" value="1"/>
</dbReference>
<feature type="region of interest" description="Disordered" evidence="1">
    <location>
        <begin position="585"/>
        <end position="629"/>
    </location>
</feature>
<dbReference type="AlphaFoldDB" id="A0A4S4MQE7"/>
<dbReference type="InterPro" id="IPR006015">
    <property type="entry name" value="Universal_stress_UspA"/>
</dbReference>
<reference evidence="3 4" key="1">
    <citation type="submission" date="2019-02" db="EMBL/GenBank/DDBJ databases">
        <title>Genome sequencing of the rare red list fungi Antrodiella citrinella (Flaviporus citrinellus).</title>
        <authorList>
            <person name="Buettner E."/>
            <person name="Kellner H."/>
        </authorList>
    </citation>
    <scope>NUCLEOTIDE SEQUENCE [LARGE SCALE GENOMIC DNA]</scope>
    <source>
        <strain evidence="3 4">DSM 108506</strain>
    </source>
</reference>
<evidence type="ECO:0000256" key="1">
    <source>
        <dbReference type="SAM" id="MobiDB-lite"/>
    </source>
</evidence>
<feature type="region of interest" description="Disordered" evidence="1">
    <location>
        <begin position="1"/>
        <end position="118"/>
    </location>
</feature>
<feature type="domain" description="UspA" evidence="2">
    <location>
        <begin position="393"/>
        <end position="539"/>
    </location>
</feature>
<dbReference type="PRINTS" id="PR01438">
    <property type="entry name" value="UNVRSLSTRESS"/>
</dbReference>
<evidence type="ECO:0000313" key="4">
    <source>
        <dbReference type="Proteomes" id="UP000308730"/>
    </source>
</evidence>
<feature type="compositionally biased region" description="Basic and acidic residues" evidence="1">
    <location>
        <begin position="176"/>
        <end position="195"/>
    </location>
</feature>
<evidence type="ECO:0000259" key="2">
    <source>
        <dbReference type="Pfam" id="PF00582"/>
    </source>
</evidence>
<feature type="compositionally biased region" description="Acidic residues" evidence="1">
    <location>
        <begin position="601"/>
        <end position="615"/>
    </location>
</feature>
<organism evidence="3 4">
    <name type="scientific">Antrodiella citrinella</name>
    <dbReference type="NCBI Taxonomy" id="2447956"/>
    <lineage>
        <taxon>Eukaryota</taxon>
        <taxon>Fungi</taxon>
        <taxon>Dikarya</taxon>
        <taxon>Basidiomycota</taxon>
        <taxon>Agaricomycotina</taxon>
        <taxon>Agaricomycetes</taxon>
        <taxon>Polyporales</taxon>
        <taxon>Steccherinaceae</taxon>
        <taxon>Antrodiella</taxon>
    </lineage>
</organism>
<dbReference type="InterPro" id="IPR014729">
    <property type="entry name" value="Rossmann-like_a/b/a_fold"/>
</dbReference>
<feature type="compositionally biased region" description="Low complexity" evidence="1">
    <location>
        <begin position="56"/>
        <end position="101"/>
    </location>
</feature>
<feature type="compositionally biased region" description="Polar residues" evidence="1">
    <location>
        <begin position="133"/>
        <end position="164"/>
    </location>
</feature>
<protein>
    <recommendedName>
        <fullName evidence="2">UspA domain-containing protein</fullName>
    </recommendedName>
</protein>